<sequence>MTAVVLSSLAAGCGVGGREVDLSGCRERAASQQKQIRKEVVELVPSDVLVSVGEADDCEYPNGGGWTQVHLNETAPIKDIVDIFLRNGWSGPSSTKVEEPVSSCGDCSIEMTKKVSDGKMRMLVSGIVTEKEGAERPYRSLEVSYV</sequence>
<comment type="caution">
    <text evidence="1">The sequence shown here is derived from an EMBL/GenBank/DDBJ whole genome shotgun (WGS) entry which is preliminary data.</text>
</comment>
<dbReference type="Proteomes" id="UP001597024">
    <property type="component" value="Unassembled WGS sequence"/>
</dbReference>
<reference evidence="2" key="1">
    <citation type="journal article" date="2019" name="Int. J. Syst. Evol. Microbiol.">
        <title>The Global Catalogue of Microorganisms (GCM) 10K type strain sequencing project: providing services to taxonomists for standard genome sequencing and annotation.</title>
        <authorList>
            <consortium name="The Broad Institute Genomics Platform"/>
            <consortium name="The Broad Institute Genome Sequencing Center for Infectious Disease"/>
            <person name="Wu L."/>
            <person name="Ma J."/>
        </authorList>
    </citation>
    <scope>NUCLEOTIDE SEQUENCE [LARGE SCALE GENOMIC DNA]</scope>
    <source>
        <strain evidence="2">CCUG 62974</strain>
    </source>
</reference>
<proteinExistence type="predicted"/>
<keyword evidence="2" id="KW-1185">Reference proteome</keyword>
<evidence type="ECO:0000313" key="2">
    <source>
        <dbReference type="Proteomes" id="UP001597024"/>
    </source>
</evidence>
<protein>
    <recommendedName>
        <fullName evidence="3">Lipoprotein</fullName>
    </recommendedName>
</protein>
<dbReference type="EMBL" id="JBHTHX010000067">
    <property type="protein sequence ID" value="MFD0883734.1"/>
    <property type="molecule type" value="Genomic_DNA"/>
</dbReference>
<evidence type="ECO:0000313" key="1">
    <source>
        <dbReference type="EMBL" id="MFD0883734.1"/>
    </source>
</evidence>
<accession>A0ABW3DL70</accession>
<gene>
    <name evidence="1" type="ORF">ACFQ08_04080</name>
</gene>
<name>A0ABW3DL70_9ACTN</name>
<evidence type="ECO:0008006" key="3">
    <source>
        <dbReference type="Google" id="ProtNLM"/>
    </source>
</evidence>
<organism evidence="1 2">
    <name type="scientific">Streptosporangium algeriense</name>
    <dbReference type="NCBI Taxonomy" id="1682748"/>
    <lineage>
        <taxon>Bacteria</taxon>
        <taxon>Bacillati</taxon>
        <taxon>Actinomycetota</taxon>
        <taxon>Actinomycetes</taxon>
        <taxon>Streptosporangiales</taxon>
        <taxon>Streptosporangiaceae</taxon>
        <taxon>Streptosporangium</taxon>
    </lineage>
</organism>